<accession>A0AAV8A1C6</accession>
<evidence type="ECO:0000256" key="1">
    <source>
        <dbReference type="SAM" id="SignalP"/>
    </source>
</evidence>
<gene>
    <name evidence="2" type="ORF">M0812_08921</name>
</gene>
<organism evidence="2 3">
    <name type="scientific">Anaeramoeba flamelloides</name>
    <dbReference type="NCBI Taxonomy" id="1746091"/>
    <lineage>
        <taxon>Eukaryota</taxon>
        <taxon>Metamonada</taxon>
        <taxon>Anaeramoebidae</taxon>
        <taxon>Anaeramoeba</taxon>
    </lineage>
</organism>
<sequence length="147" mass="16679">MLMLMLMLMLIVNVNVNVSEMMNNNVLKSIMGTCIFARNPRPGTEVKGFTQKYLHIDTQCKNYSSWNSSELSGTEACLNNHPFDAVQETSSWHRSDKFGTQVDRSSQTLTLTLKKPQNNNLFERSEISGPTFPLLLTLHKHSLAPYI</sequence>
<dbReference type="EMBL" id="JANTQA010000022">
    <property type="protein sequence ID" value="KAJ3445915.1"/>
    <property type="molecule type" value="Genomic_DNA"/>
</dbReference>
<protein>
    <submittedName>
        <fullName evidence="2">Uncharacterized protein</fullName>
    </submittedName>
</protein>
<proteinExistence type="predicted"/>
<evidence type="ECO:0000313" key="3">
    <source>
        <dbReference type="Proteomes" id="UP001146793"/>
    </source>
</evidence>
<evidence type="ECO:0000313" key="2">
    <source>
        <dbReference type="EMBL" id="KAJ3445915.1"/>
    </source>
</evidence>
<keyword evidence="1" id="KW-0732">Signal</keyword>
<comment type="caution">
    <text evidence="2">The sequence shown here is derived from an EMBL/GenBank/DDBJ whole genome shotgun (WGS) entry which is preliminary data.</text>
</comment>
<name>A0AAV8A1C6_9EUKA</name>
<feature type="signal peptide" evidence="1">
    <location>
        <begin position="1"/>
        <end position="19"/>
    </location>
</feature>
<dbReference type="AlphaFoldDB" id="A0AAV8A1C6"/>
<reference evidence="2" key="1">
    <citation type="submission" date="2022-08" db="EMBL/GenBank/DDBJ databases">
        <title>Novel sulphate-reducing endosymbionts in the free-living metamonad Anaeramoeba.</title>
        <authorList>
            <person name="Jerlstrom-Hultqvist J."/>
            <person name="Cepicka I."/>
            <person name="Gallot-Lavallee L."/>
            <person name="Salas-Leiva D."/>
            <person name="Curtis B.A."/>
            <person name="Zahonova K."/>
            <person name="Pipaliya S."/>
            <person name="Dacks J."/>
            <person name="Roger A.J."/>
        </authorList>
    </citation>
    <scope>NUCLEOTIDE SEQUENCE</scope>
    <source>
        <strain evidence="2">Busselton2</strain>
    </source>
</reference>
<feature type="chain" id="PRO_5043742660" evidence="1">
    <location>
        <begin position="20"/>
        <end position="147"/>
    </location>
</feature>
<dbReference type="Proteomes" id="UP001146793">
    <property type="component" value="Unassembled WGS sequence"/>
</dbReference>